<name>A7LGL8_PRIMG</name>
<dbReference type="PANTHER" id="PTHR30404:SF0">
    <property type="entry name" value="N-ACETYLMURAMOYL-L-ALANINE AMIDASE AMIC"/>
    <property type="match status" value="1"/>
</dbReference>
<accession>A7LGL8</accession>
<dbReference type="CDD" id="cd02696">
    <property type="entry name" value="MurNAc-LAA"/>
    <property type="match status" value="1"/>
</dbReference>
<sequence>MYKIVLDPGHGGEDPGAISLENGLREKDITLKIALYAKEFLLKNSLARVKLTRENDVFIKLRERSKIAKRFKADFFVSIHVNAGGGTGFESYIYLETKDLTLAFQQSLHNEIINTLHHQHESIPNRGLKRANYAVLRETSMPAVLTENLFIERDFELLKDEMFLKDLGEAHARGIAKFLKLETLI</sequence>
<geneLocation type="plasmid" evidence="3">
    <name>pBM309</name>
</geneLocation>
<dbReference type="AlphaFoldDB" id="A7LGL8"/>
<dbReference type="GO" id="GO:0030288">
    <property type="term" value="C:outer membrane-bounded periplasmic space"/>
    <property type="evidence" value="ECO:0007669"/>
    <property type="project" value="TreeGrafter"/>
</dbReference>
<dbReference type="PANTHER" id="PTHR30404">
    <property type="entry name" value="N-ACETYLMURAMOYL-L-ALANINE AMIDASE"/>
    <property type="match status" value="1"/>
</dbReference>
<keyword evidence="1" id="KW-0378">Hydrolase</keyword>
<dbReference type="SMART" id="SM00646">
    <property type="entry name" value="Ami_3"/>
    <property type="match status" value="1"/>
</dbReference>
<evidence type="ECO:0000313" key="3">
    <source>
        <dbReference type="EMBL" id="ABS44973.1"/>
    </source>
</evidence>
<dbReference type="GO" id="GO:0008745">
    <property type="term" value="F:N-acetylmuramoyl-L-alanine amidase activity"/>
    <property type="evidence" value="ECO:0007669"/>
    <property type="project" value="InterPro"/>
</dbReference>
<reference evidence="3" key="1">
    <citation type="journal article" date="2008" name="J. Bacteriol.">
        <title>Cloning and characterization of the DNA region responsible for Megacin A-216 production in Bacillus megaterium 216.</title>
        <authorList>
            <person name="Kiss A."/>
            <person name="Baliko G."/>
            <person name="Csorba A."/>
            <person name="Chuluunbaatar T."/>
            <person name="Medzihradszky K.F."/>
            <person name="Alfoldi L."/>
        </authorList>
    </citation>
    <scope>NUCLEOTIDE SEQUENCE</scope>
    <source>
        <strain evidence="3">216</strain>
        <plasmid evidence="3">pBM309</plasmid>
    </source>
</reference>
<dbReference type="SUPFAM" id="SSF53187">
    <property type="entry name" value="Zn-dependent exopeptidases"/>
    <property type="match status" value="1"/>
</dbReference>
<dbReference type="EMBL" id="EU014074">
    <property type="protein sequence ID" value="ABS44973.1"/>
    <property type="molecule type" value="Genomic_DNA"/>
</dbReference>
<feature type="domain" description="MurNAc-LAA" evidence="2">
    <location>
        <begin position="65"/>
        <end position="176"/>
    </location>
</feature>
<proteinExistence type="predicted"/>
<evidence type="ECO:0000259" key="2">
    <source>
        <dbReference type="SMART" id="SM00646"/>
    </source>
</evidence>
<dbReference type="GO" id="GO:0009253">
    <property type="term" value="P:peptidoglycan catabolic process"/>
    <property type="evidence" value="ECO:0007669"/>
    <property type="project" value="InterPro"/>
</dbReference>
<keyword evidence="3" id="KW-0614">Plasmid</keyword>
<organism evidence="3">
    <name type="scientific">Priestia megaterium</name>
    <name type="common">Bacillus megaterium</name>
    <dbReference type="NCBI Taxonomy" id="1404"/>
    <lineage>
        <taxon>Bacteria</taxon>
        <taxon>Bacillati</taxon>
        <taxon>Bacillota</taxon>
        <taxon>Bacilli</taxon>
        <taxon>Bacillales</taxon>
        <taxon>Bacillaceae</taxon>
        <taxon>Priestia</taxon>
    </lineage>
</organism>
<dbReference type="Pfam" id="PF01520">
    <property type="entry name" value="Amidase_3"/>
    <property type="match status" value="1"/>
</dbReference>
<dbReference type="Gene3D" id="3.40.630.40">
    <property type="entry name" value="Zn-dependent exopeptidases"/>
    <property type="match status" value="1"/>
</dbReference>
<dbReference type="InterPro" id="IPR050695">
    <property type="entry name" value="N-acetylmuramoyl_amidase_3"/>
</dbReference>
<protein>
    <submittedName>
        <fullName evidence="3">p185</fullName>
    </submittedName>
</protein>
<dbReference type="InterPro" id="IPR002508">
    <property type="entry name" value="MurNAc-LAA_cat"/>
</dbReference>
<evidence type="ECO:0000256" key="1">
    <source>
        <dbReference type="ARBA" id="ARBA00022801"/>
    </source>
</evidence>